<reference evidence="2 3" key="1">
    <citation type="journal article" date="2019" name="Sci. Rep.">
        <title>Colletotrichum shisoi sp. nov., an anthracnose pathogen of Perilla frutescens in Japan: molecular phylogenetic, morphological and genomic evidence.</title>
        <authorList>
            <person name="Gan P."/>
            <person name="Tsushima A."/>
            <person name="Hiroyama R."/>
            <person name="Narusaka M."/>
            <person name="Takano Y."/>
            <person name="Narusaka Y."/>
            <person name="Kawaradani M."/>
            <person name="Damm U."/>
            <person name="Shirasu K."/>
        </authorList>
    </citation>
    <scope>NUCLEOTIDE SEQUENCE [LARGE SCALE GENOMIC DNA]</scope>
    <source>
        <strain evidence="2 3">PG-2018a</strain>
    </source>
</reference>
<sequence length="26" mass="2952">MPRCATKTNPKSKVARTWPAMAMCDR</sequence>
<feature type="compositionally biased region" description="Polar residues" evidence="1">
    <location>
        <begin position="1"/>
        <end position="11"/>
    </location>
</feature>
<gene>
    <name evidence="2" type="ORF">CSHISOI_07774</name>
</gene>
<feature type="region of interest" description="Disordered" evidence="1">
    <location>
        <begin position="1"/>
        <end position="26"/>
    </location>
</feature>
<organism evidence="2 3">
    <name type="scientific">Colletotrichum shisoi</name>
    <dbReference type="NCBI Taxonomy" id="2078593"/>
    <lineage>
        <taxon>Eukaryota</taxon>
        <taxon>Fungi</taxon>
        <taxon>Dikarya</taxon>
        <taxon>Ascomycota</taxon>
        <taxon>Pezizomycotina</taxon>
        <taxon>Sordariomycetes</taxon>
        <taxon>Hypocreomycetidae</taxon>
        <taxon>Glomerellales</taxon>
        <taxon>Glomerellaceae</taxon>
        <taxon>Colletotrichum</taxon>
        <taxon>Colletotrichum destructivum species complex</taxon>
    </lineage>
</organism>
<keyword evidence="3" id="KW-1185">Reference proteome</keyword>
<protein>
    <submittedName>
        <fullName evidence="2">Uncharacterized protein</fullName>
    </submittedName>
</protein>
<accession>A0A5Q4BL38</accession>
<dbReference type="EMBL" id="PUHP01000865">
    <property type="protein sequence ID" value="TQN67668.1"/>
    <property type="molecule type" value="Genomic_DNA"/>
</dbReference>
<comment type="caution">
    <text evidence="2">The sequence shown here is derived from an EMBL/GenBank/DDBJ whole genome shotgun (WGS) entry which is preliminary data.</text>
</comment>
<evidence type="ECO:0000313" key="2">
    <source>
        <dbReference type="EMBL" id="TQN67668.1"/>
    </source>
</evidence>
<dbReference type="AlphaFoldDB" id="A0A5Q4BL38"/>
<evidence type="ECO:0000256" key="1">
    <source>
        <dbReference type="SAM" id="MobiDB-lite"/>
    </source>
</evidence>
<dbReference type="Proteomes" id="UP000326340">
    <property type="component" value="Unassembled WGS sequence"/>
</dbReference>
<name>A0A5Q4BL38_9PEZI</name>
<proteinExistence type="predicted"/>
<evidence type="ECO:0000313" key="3">
    <source>
        <dbReference type="Proteomes" id="UP000326340"/>
    </source>
</evidence>